<reference evidence="2" key="1">
    <citation type="submission" date="2020-10" db="EMBL/GenBank/DDBJ databases">
        <authorList>
            <person name="Gilroy R."/>
        </authorList>
    </citation>
    <scope>NUCLEOTIDE SEQUENCE</scope>
    <source>
        <strain evidence="2">CHK188-20938</strain>
    </source>
</reference>
<accession>A0A9D1P4E4</accession>
<keyword evidence="1" id="KW-1133">Transmembrane helix</keyword>
<reference evidence="2" key="2">
    <citation type="journal article" date="2021" name="PeerJ">
        <title>Extensive microbial diversity within the chicken gut microbiome revealed by metagenomics and culture.</title>
        <authorList>
            <person name="Gilroy R."/>
            <person name="Ravi A."/>
            <person name="Getino M."/>
            <person name="Pursley I."/>
            <person name="Horton D.L."/>
            <person name="Alikhan N.F."/>
            <person name="Baker D."/>
            <person name="Gharbi K."/>
            <person name="Hall N."/>
            <person name="Watson M."/>
            <person name="Adriaenssens E.M."/>
            <person name="Foster-Nyarko E."/>
            <person name="Jarju S."/>
            <person name="Secka A."/>
            <person name="Antonio M."/>
            <person name="Oren A."/>
            <person name="Chaudhuri R.R."/>
            <person name="La Ragione R."/>
            <person name="Hildebrand F."/>
            <person name="Pallen M.J."/>
        </authorList>
    </citation>
    <scope>NUCLEOTIDE SEQUENCE</scope>
    <source>
        <strain evidence="2">CHK188-20938</strain>
    </source>
</reference>
<comment type="caution">
    <text evidence="2">The sequence shown here is derived from an EMBL/GenBank/DDBJ whole genome shotgun (WGS) entry which is preliminary data.</text>
</comment>
<name>A0A9D1P4E4_9FIRM</name>
<feature type="transmembrane region" description="Helical" evidence="1">
    <location>
        <begin position="12"/>
        <end position="33"/>
    </location>
</feature>
<organism evidence="2 3">
    <name type="scientific">Candidatus Scatomonas pullistercoris</name>
    <dbReference type="NCBI Taxonomy" id="2840920"/>
    <lineage>
        <taxon>Bacteria</taxon>
        <taxon>Bacillati</taxon>
        <taxon>Bacillota</taxon>
        <taxon>Clostridia</taxon>
        <taxon>Lachnospirales</taxon>
        <taxon>Lachnospiraceae</taxon>
        <taxon>Lachnospiraceae incertae sedis</taxon>
        <taxon>Candidatus Scatomonas</taxon>
    </lineage>
</organism>
<keyword evidence="1" id="KW-0812">Transmembrane</keyword>
<proteinExistence type="predicted"/>
<evidence type="ECO:0000313" key="2">
    <source>
        <dbReference type="EMBL" id="HIV25847.1"/>
    </source>
</evidence>
<feature type="transmembrane region" description="Helical" evidence="1">
    <location>
        <begin position="89"/>
        <end position="114"/>
    </location>
</feature>
<gene>
    <name evidence="2" type="ORF">IAB71_08770</name>
</gene>
<dbReference type="AlphaFoldDB" id="A0A9D1P4E4"/>
<feature type="transmembrane region" description="Helical" evidence="1">
    <location>
        <begin position="120"/>
        <end position="142"/>
    </location>
</feature>
<dbReference type="EMBL" id="DVOO01000027">
    <property type="protein sequence ID" value="HIV25847.1"/>
    <property type="molecule type" value="Genomic_DNA"/>
</dbReference>
<evidence type="ECO:0000256" key="1">
    <source>
        <dbReference type="SAM" id="Phobius"/>
    </source>
</evidence>
<dbReference type="Proteomes" id="UP000824169">
    <property type="component" value="Unassembled WGS sequence"/>
</dbReference>
<sequence>MLQACMDQNFFLYGMIAAGILGVWCLFWSSRFYHIAVRDMRRREAPRGKWTREILDTAGARGAAMKDTGAFLRSRLQEGRILGQRVGSLLNGVNLAASLCGVFLLLGIWGIYLLQYEQYVLYQYLLTAGSMISLLLLARFSLNFSGKQQRLLENWTDYLDNREASCTVISAEPEPVQEEAAASPLKRSEQEAAITQVEEKIREKASPRSKFAELMNPEDEKLMREVIREYLT</sequence>
<protein>
    <submittedName>
        <fullName evidence="2">Uncharacterized protein</fullName>
    </submittedName>
</protein>
<evidence type="ECO:0000313" key="3">
    <source>
        <dbReference type="Proteomes" id="UP000824169"/>
    </source>
</evidence>
<keyword evidence="1" id="KW-0472">Membrane</keyword>